<feature type="non-terminal residue" evidence="2">
    <location>
        <position position="214"/>
    </location>
</feature>
<dbReference type="EMBL" id="CADCTV010000414">
    <property type="protein sequence ID" value="CAA9326961.1"/>
    <property type="molecule type" value="Genomic_DNA"/>
</dbReference>
<feature type="compositionally biased region" description="Gly residues" evidence="1">
    <location>
        <begin position="205"/>
        <end position="214"/>
    </location>
</feature>
<feature type="compositionally biased region" description="Basic residues" evidence="1">
    <location>
        <begin position="118"/>
        <end position="130"/>
    </location>
</feature>
<keyword evidence="2" id="KW-0687">Ribonucleoprotein</keyword>
<proteinExistence type="predicted"/>
<dbReference type="AlphaFoldDB" id="A0A6J4LB16"/>
<evidence type="ECO:0000256" key="1">
    <source>
        <dbReference type="SAM" id="MobiDB-lite"/>
    </source>
</evidence>
<feature type="non-terminal residue" evidence="2">
    <location>
        <position position="1"/>
    </location>
</feature>
<sequence length="214" mass="22935">GNCTLFQRRRRAGRGVPAPRGAFRRHRQRGRPPCGDQGAPGQQAPGQRQHQDARRRFRREPQAVAPEGHRPGPPGHHAGAALARRRHRLRAAPAFVPAGRAAQGQGAGPPLGVQPARQQRRDHGHRALRLRRAEDPRGGVAAGPHGRRRRQARPGAHARQQRNGVPLVPQPAERRGASLHAGVAVRRDEGAPGDHRAGSSRGGARRPGGGGTCV</sequence>
<protein>
    <submittedName>
        <fullName evidence="2">LSU ribosomal protein L4p (L1e)</fullName>
    </submittedName>
</protein>
<reference evidence="2" key="1">
    <citation type="submission" date="2020-02" db="EMBL/GenBank/DDBJ databases">
        <authorList>
            <person name="Meier V. D."/>
        </authorList>
    </citation>
    <scope>NUCLEOTIDE SEQUENCE</scope>
    <source>
        <strain evidence="2">AVDCRST_MAG89</strain>
    </source>
</reference>
<feature type="compositionally biased region" description="Basic and acidic residues" evidence="1">
    <location>
        <begin position="185"/>
        <end position="197"/>
    </location>
</feature>
<keyword evidence="2" id="KW-0689">Ribosomal protein</keyword>
<organism evidence="2">
    <name type="scientific">uncultured Gemmatimonadota bacterium</name>
    <dbReference type="NCBI Taxonomy" id="203437"/>
    <lineage>
        <taxon>Bacteria</taxon>
        <taxon>Pseudomonadati</taxon>
        <taxon>Gemmatimonadota</taxon>
        <taxon>environmental samples</taxon>
    </lineage>
</organism>
<feature type="region of interest" description="Disordered" evidence="1">
    <location>
        <begin position="1"/>
        <end position="214"/>
    </location>
</feature>
<dbReference type="GO" id="GO:0005840">
    <property type="term" value="C:ribosome"/>
    <property type="evidence" value="ECO:0007669"/>
    <property type="project" value="UniProtKB-KW"/>
</dbReference>
<feature type="compositionally biased region" description="Low complexity" evidence="1">
    <location>
        <begin position="31"/>
        <end position="48"/>
    </location>
</feature>
<accession>A0A6J4LB16</accession>
<feature type="compositionally biased region" description="Low complexity" evidence="1">
    <location>
        <begin position="91"/>
        <end position="116"/>
    </location>
</feature>
<gene>
    <name evidence="2" type="ORF">AVDCRST_MAG89-1941</name>
</gene>
<name>A0A6J4LB16_9BACT</name>
<evidence type="ECO:0000313" key="2">
    <source>
        <dbReference type="EMBL" id="CAA9326961.1"/>
    </source>
</evidence>